<sequence>MRLGRPRFAGDGSLPCQSWLIASSFSLVVSDSALKKNNPEPWRIQAQSSHAALISFVPPYPFLMDKTALSCTTHHAAGNVPPGKSGLLGPGPISAIRTKKNPCVWQQYRSNWYQHRSVVPSAKD</sequence>
<evidence type="ECO:0000313" key="2">
    <source>
        <dbReference type="Proteomes" id="UP000827872"/>
    </source>
</evidence>
<keyword evidence="2" id="KW-1185">Reference proteome</keyword>
<organism evidence="1 2">
    <name type="scientific">Sphaerodactylus townsendi</name>
    <dbReference type="NCBI Taxonomy" id="933632"/>
    <lineage>
        <taxon>Eukaryota</taxon>
        <taxon>Metazoa</taxon>
        <taxon>Chordata</taxon>
        <taxon>Craniata</taxon>
        <taxon>Vertebrata</taxon>
        <taxon>Euteleostomi</taxon>
        <taxon>Lepidosauria</taxon>
        <taxon>Squamata</taxon>
        <taxon>Bifurcata</taxon>
        <taxon>Gekkota</taxon>
        <taxon>Sphaerodactylidae</taxon>
        <taxon>Sphaerodactylus</taxon>
    </lineage>
</organism>
<reference evidence="1" key="1">
    <citation type="submission" date="2021-08" db="EMBL/GenBank/DDBJ databases">
        <title>The first chromosome-level gecko genome reveals the dynamic sex chromosomes of Neotropical dwarf geckos (Sphaerodactylidae: Sphaerodactylus).</title>
        <authorList>
            <person name="Pinto B.J."/>
            <person name="Keating S.E."/>
            <person name="Gamble T."/>
        </authorList>
    </citation>
    <scope>NUCLEOTIDE SEQUENCE</scope>
    <source>
        <strain evidence="1">TG3544</strain>
    </source>
</reference>
<evidence type="ECO:0000313" key="1">
    <source>
        <dbReference type="EMBL" id="KAH7989408.1"/>
    </source>
</evidence>
<dbReference type="EMBL" id="CM037627">
    <property type="protein sequence ID" value="KAH7989408.1"/>
    <property type="molecule type" value="Genomic_DNA"/>
</dbReference>
<protein>
    <submittedName>
        <fullName evidence="1">Uncharacterized protein</fullName>
    </submittedName>
</protein>
<dbReference type="Proteomes" id="UP000827872">
    <property type="component" value="Linkage Group LG14"/>
</dbReference>
<accession>A0ACB8EAA6</accession>
<name>A0ACB8EAA6_9SAUR</name>
<comment type="caution">
    <text evidence="1">The sequence shown here is derived from an EMBL/GenBank/DDBJ whole genome shotgun (WGS) entry which is preliminary data.</text>
</comment>
<gene>
    <name evidence="1" type="ORF">K3G42_009320</name>
</gene>
<proteinExistence type="predicted"/>